<dbReference type="EMBL" id="QGDT01000002">
    <property type="protein sequence ID" value="PWJ59648.1"/>
    <property type="molecule type" value="Genomic_DNA"/>
</dbReference>
<evidence type="ECO:0000313" key="2">
    <source>
        <dbReference type="Proteomes" id="UP000245880"/>
    </source>
</evidence>
<keyword evidence="2" id="KW-1185">Reference proteome</keyword>
<organism evidence="1 2">
    <name type="scientific">Dyadobacter jejuensis</name>
    <dbReference type="NCBI Taxonomy" id="1082580"/>
    <lineage>
        <taxon>Bacteria</taxon>
        <taxon>Pseudomonadati</taxon>
        <taxon>Bacteroidota</taxon>
        <taxon>Cytophagia</taxon>
        <taxon>Cytophagales</taxon>
        <taxon>Spirosomataceae</taxon>
        <taxon>Dyadobacter</taxon>
    </lineage>
</organism>
<sequence>MLNSISGKLQHLDFLIKTKSTGTPKTLAKKLGMSERAWFNLRNQLVNDWGVPIAYCTIKKSYYYREEGSFVFGFKKMPETKKENLKAGGTMTPVGGHGEMFIDRLGAIQLISFLQGHYRPSAESELP</sequence>
<comment type="caution">
    <text evidence="1">The sequence shown here is derived from an EMBL/GenBank/DDBJ whole genome shotgun (WGS) entry which is preliminary data.</text>
</comment>
<dbReference type="Proteomes" id="UP000245880">
    <property type="component" value="Unassembled WGS sequence"/>
</dbReference>
<name>A0A316AQ81_9BACT</name>
<proteinExistence type="predicted"/>
<dbReference type="AlphaFoldDB" id="A0A316AQ81"/>
<reference evidence="1 2" key="1">
    <citation type="submission" date="2018-03" db="EMBL/GenBank/DDBJ databases">
        <title>Genomic Encyclopedia of Archaeal and Bacterial Type Strains, Phase II (KMG-II): from individual species to whole genera.</title>
        <authorList>
            <person name="Goeker M."/>
        </authorList>
    </citation>
    <scope>NUCLEOTIDE SEQUENCE [LARGE SCALE GENOMIC DNA]</scope>
    <source>
        <strain evidence="1 2">DSM 100346</strain>
    </source>
</reference>
<protein>
    <recommendedName>
        <fullName evidence="3">HTH domain-containing protein</fullName>
    </recommendedName>
</protein>
<gene>
    <name evidence="1" type="ORF">CLV98_102482</name>
</gene>
<accession>A0A316AQ81</accession>
<evidence type="ECO:0008006" key="3">
    <source>
        <dbReference type="Google" id="ProtNLM"/>
    </source>
</evidence>
<evidence type="ECO:0000313" key="1">
    <source>
        <dbReference type="EMBL" id="PWJ59648.1"/>
    </source>
</evidence>